<protein>
    <submittedName>
        <fullName evidence="1">Uncharacterized protein</fullName>
    </submittedName>
</protein>
<sequence length="1551" mass="172876">MYQSCQGVTLLRAKAVYVRTTLDTWSTHFDLLAEYISGSSDGLTDCFSFRLTLVPPFGEQGARVDFCLRYETPVGTFWTNNNNQNYVLSCHHRVKERNDKPQMESVSKKSCLKPVSQNFSIVENTSAMEESSQENISTDVSKHGEGEDTVKAKQISDGQSGKSDEEQQKLQAENRRNCSRKNRRRARVRDLFAQRNGGTNDNGRDDSPPEAKQAAQEETPEEKLSGVQSSPEKSSKSEQFVSESTEANREPLLDAEHDTSPAHDCVSNSQSEKSESTNLADSTTSRGGESATDKPGNTFRLAEHQNINKSGDTVENDQKQGMSYECTSNTAAEPADSAVLSADSKSLVSQANSFTFTTVVAPLYHQVFGRVGSETHTSDDPARATLNVGDLTQSHPHTEGREVSCSVPKDADGDKDKAQGIVINSQESNQECLDATLNSPPTEEEESSLSVTANDILDCADALQDPVEITQSDQRCTNSCEVSGDAVIHPHTASVSNADFSNSQIPTESLHLRGEAQEDDLTRDVRSQTTEGTAQAHPPEQTRTQADVDEALTENKTEEVISSLENSFMSLQPTQSEPESISDETGQQTSSTGANDKDINVGKTAAISTTNGISEKDTVSEALRDLVPNHINYSAPKEAASSCVSFFKIVEEKHVTTPQISLETQEETNHVEEENKVTNGSCKDETTGLTLTLTLTAEIKITGEVAESTSQTMTSSYHTHSEMLTESEDKDALKDEDIIVSEKRERYDVKAAVSEQEEFCLLDTTVVKNWEMMVEEEEKNTLTDEDQSEAASLKAGDVEAAEKDRGGQVEDTGIETVSESRDTAEEKEEKTEDVMVGEITVEREKENKAKDVDKQRIGEEEIGEIVAEKSREESDRDLGYFQNKTAEEEELAEETEGEKREEDTELEEEKHLAEIQGVNIENVQEEEETEREEEMEIDLNDSDESGVELEDQVEPREENAEEENPDYKEEILVDETRESEIVDAESESMTIEDRGNEVWCLEERLDVSQNKAEGGLSALMNSVHDERKAARDENEYAAEGSLFVFTDQPESELTDNDGTSAESDSDDEVELYMHCLRAVHTGAQASKAKNKDTGFNVGKRPSISRGKLLSAPMPSIRASQSAHVLLDGAPVRRSVRSWEKSGGSDRRRQQHGGSVRLGAMDLRDNVETGETENHPELFYVPIPDEAPRKREQEKLSGVVKSVHRKLRRKYREVGDFDKIWREHCEDEQTLSEYALAMKNLADSHWTKNCEGEGRIEWCRSVCQEYFLDGGMKRMLEKDEKSATLAMGLTGASVSAQPYSTIPSSISQLGKMRLLDVGSCFNPFLKFDEFLTVGIDIVPAVESVYKCDFLNLQLQQPLQLAGDAVEAFLRQLHNPIDTLPAQLFHVVVFSLLLSYFPSPYQRWICCKKAHELLELHGLLLIITPDSSHQNRHALMMRSWRVAVESLGFKRYKYVKYSHMHLIAFRKVCLATTSDLVSRNYPEMLYIPQDFHSNEEEECADVPVQVRSEFEDDQLAWGFTELPDTPYDSDSGESQSSSVPGFYELEDPILLQS</sequence>
<name>A0ACB8WTQ6_9TELE</name>
<accession>A0ACB8WTQ6</accession>
<proteinExistence type="predicted"/>
<comment type="caution">
    <text evidence="1">The sequence shown here is derived from an EMBL/GenBank/DDBJ whole genome shotgun (WGS) entry which is preliminary data.</text>
</comment>
<gene>
    <name evidence="1" type="ORF">L3Q82_023738</name>
</gene>
<keyword evidence="2" id="KW-1185">Reference proteome</keyword>
<organism evidence="1 2">
    <name type="scientific">Scortum barcoo</name>
    <name type="common">barcoo grunter</name>
    <dbReference type="NCBI Taxonomy" id="214431"/>
    <lineage>
        <taxon>Eukaryota</taxon>
        <taxon>Metazoa</taxon>
        <taxon>Chordata</taxon>
        <taxon>Craniata</taxon>
        <taxon>Vertebrata</taxon>
        <taxon>Euteleostomi</taxon>
        <taxon>Actinopterygii</taxon>
        <taxon>Neopterygii</taxon>
        <taxon>Teleostei</taxon>
        <taxon>Neoteleostei</taxon>
        <taxon>Acanthomorphata</taxon>
        <taxon>Eupercaria</taxon>
        <taxon>Centrarchiformes</taxon>
        <taxon>Terapontoidei</taxon>
        <taxon>Terapontidae</taxon>
        <taxon>Scortum</taxon>
    </lineage>
</organism>
<dbReference type="Proteomes" id="UP000831701">
    <property type="component" value="Chromosome 6"/>
</dbReference>
<evidence type="ECO:0000313" key="2">
    <source>
        <dbReference type="Proteomes" id="UP000831701"/>
    </source>
</evidence>
<evidence type="ECO:0000313" key="1">
    <source>
        <dbReference type="EMBL" id="KAI3371106.1"/>
    </source>
</evidence>
<reference evidence="1" key="1">
    <citation type="submission" date="2022-04" db="EMBL/GenBank/DDBJ databases">
        <title>Jade perch genome.</title>
        <authorList>
            <person name="Chao B."/>
        </authorList>
    </citation>
    <scope>NUCLEOTIDE SEQUENCE</scope>
    <source>
        <strain evidence="1">CB-2022</strain>
    </source>
</reference>
<dbReference type="EMBL" id="CM041536">
    <property type="protein sequence ID" value="KAI3371106.1"/>
    <property type="molecule type" value="Genomic_DNA"/>
</dbReference>